<sequence>MAFLPHLKHASSSAALNTILPMAAPGDTGRPLLPFASTGSALCSRA</sequence>
<reference evidence="1 2" key="1">
    <citation type="submission" date="2018-08" db="EMBL/GenBank/DDBJ databases">
        <title>Genomic investigation of the strawberry pathogen Phytophthora fragariae indicates pathogenicity is determined by transcriptional variation in three key races.</title>
        <authorList>
            <person name="Adams T.M."/>
            <person name="Armitage A.D."/>
            <person name="Sobczyk M.K."/>
            <person name="Bates H.J."/>
            <person name="Dunwell J.M."/>
            <person name="Nellist C.F."/>
            <person name="Harrison R.J."/>
        </authorList>
    </citation>
    <scope>NUCLEOTIDE SEQUENCE [LARGE SCALE GENOMIC DNA]</scope>
    <source>
        <strain evidence="1 2">SCRP333</strain>
    </source>
</reference>
<protein>
    <submittedName>
        <fullName evidence="1">Uncharacterized protein</fullName>
    </submittedName>
</protein>
<evidence type="ECO:0000313" key="2">
    <source>
        <dbReference type="Proteomes" id="UP000434957"/>
    </source>
</evidence>
<keyword evidence="2" id="KW-1185">Reference proteome</keyword>
<dbReference type="EMBL" id="QXFT01006872">
    <property type="protein sequence ID" value="KAE9267753.1"/>
    <property type="molecule type" value="Genomic_DNA"/>
</dbReference>
<evidence type="ECO:0000313" key="1">
    <source>
        <dbReference type="EMBL" id="KAE9267753.1"/>
    </source>
</evidence>
<proteinExistence type="predicted"/>
<comment type="caution">
    <text evidence="1">The sequence shown here is derived from an EMBL/GenBank/DDBJ whole genome shotgun (WGS) entry which is preliminary data.</text>
</comment>
<gene>
    <name evidence="1" type="ORF">PR003_g31672</name>
</gene>
<organism evidence="1 2">
    <name type="scientific">Phytophthora rubi</name>
    <dbReference type="NCBI Taxonomy" id="129364"/>
    <lineage>
        <taxon>Eukaryota</taxon>
        <taxon>Sar</taxon>
        <taxon>Stramenopiles</taxon>
        <taxon>Oomycota</taxon>
        <taxon>Peronosporomycetes</taxon>
        <taxon>Peronosporales</taxon>
        <taxon>Peronosporaceae</taxon>
        <taxon>Phytophthora</taxon>
    </lineage>
</organism>
<name>A0A6A4B7X5_9STRA</name>
<dbReference type="AlphaFoldDB" id="A0A6A4B7X5"/>
<accession>A0A6A4B7X5</accession>
<dbReference type="Proteomes" id="UP000434957">
    <property type="component" value="Unassembled WGS sequence"/>
</dbReference>